<organism evidence="1 2">
    <name type="scientific">Pholiota conissans</name>
    <dbReference type="NCBI Taxonomy" id="109636"/>
    <lineage>
        <taxon>Eukaryota</taxon>
        <taxon>Fungi</taxon>
        <taxon>Dikarya</taxon>
        <taxon>Basidiomycota</taxon>
        <taxon>Agaricomycotina</taxon>
        <taxon>Agaricomycetes</taxon>
        <taxon>Agaricomycetidae</taxon>
        <taxon>Agaricales</taxon>
        <taxon>Agaricineae</taxon>
        <taxon>Strophariaceae</taxon>
        <taxon>Pholiota</taxon>
    </lineage>
</organism>
<accession>A0A9P5YK16</accession>
<dbReference type="EMBL" id="MU156416">
    <property type="protein sequence ID" value="KAF9470024.1"/>
    <property type="molecule type" value="Genomic_DNA"/>
</dbReference>
<dbReference type="AlphaFoldDB" id="A0A9P5YK16"/>
<evidence type="ECO:0000313" key="1">
    <source>
        <dbReference type="EMBL" id="KAF9470024.1"/>
    </source>
</evidence>
<comment type="caution">
    <text evidence="1">The sequence shown here is derived from an EMBL/GenBank/DDBJ whole genome shotgun (WGS) entry which is preliminary data.</text>
</comment>
<protein>
    <submittedName>
        <fullName evidence="1">Uncharacterized protein</fullName>
    </submittedName>
</protein>
<feature type="non-terminal residue" evidence="1">
    <location>
        <position position="1"/>
    </location>
</feature>
<name>A0A9P5YK16_9AGAR</name>
<proteinExistence type="predicted"/>
<keyword evidence="2" id="KW-1185">Reference proteome</keyword>
<reference evidence="1" key="1">
    <citation type="submission" date="2020-11" db="EMBL/GenBank/DDBJ databases">
        <authorList>
            <consortium name="DOE Joint Genome Institute"/>
            <person name="Ahrendt S."/>
            <person name="Riley R."/>
            <person name="Andreopoulos W."/>
            <person name="Labutti K."/>
            <person name="Pangilinan J."/>
            <person name="Ruiz-Duenas F.J."/>
            <person name="Barrasa J.M."/>
            <person name="Sanchez-Garcia M."/>
            <person name="Camarero S."/>
            <person name="Miyauchi S."/>
            <person name="Serrano A."/>
            <person name="Linde D."/>
            <person name="Babiker R."/>
            <person name="Drula E."/>
            <person name="Ayuso-Fernandez I."/>
            <person name="Pacheco R."/>
            <person name="Padilla G."/>
            <person name="Ferreira P."/>
            <person name="Barriuso J."/>
            <person name="Kellner H."/>
            <person name="Castanera R."/>
            <person name="Alfaro M."/>
            <person name="Ramirez L."/>
            <person name="Pisabarro A.G."/>
            <person name="Kuo A."/>
            <person name="Tritt A."/>
            <person name="Lipzen A."/>
            <person name="He G."/>
            <person name="Yan M."/>
            <person name="Ng V."/>
            <person name="Cullen D."/>
            <person name="Martin F."/>
            <person name="Rosso M.-N."/>
            <person name="Henrissat B."/>
            <person name="Hibbett D."/>
            <person name="Martinez A.T."/>
            <person name="Grigoriev I.V."/>
        </authorList>
    </citation>
    <scope>NUCLEOTIDE SEQUENCE</scope>
    <source>
        <strain evidence="1">CIRM-BRFM 674</strain>
    </source>
</reference>
<evidence type="ECO:0000313" key="2">
    <source>
        <dbReference type="Proteomes" id="UP000807469"/>
    </source>
</evidence>
<dbReference type="Proteomes" id="UP000807469">
    <property type="component" value="Unassembled WGS sequence"/>
</dbReference>
<gene>
    <name evidence="1" type="ORF">BDN70DRAFT_940185</name>
</gene>
<sequence>DDPLPSDEKAKVYPISQADYLEAFKTLTTLLPLLKRSKAVKVDNLDSKQQQQEQGGITGNERLESKILDALTHLCVGQHDVAALASNRISLGSRLRLILCINSPHINKRLYASPPESGQNWIMGFIRNFRAIPVTDSKSVSGLTMSNPSKPQDLKGLKPEQYMEKLTAKWRTPAIEVHLWILINTLSNVKQLGHSVFQLISKYTICMVYQRMHRRLSNLHLSQPFITSLERVVESAIPPVPEPPKRSSYDEEDASDFRFLADFMAPYATKEVEISQNYPKLTEMAKAAQALALHQRNTLRIS</sequence>